<evidence type="ECO:0000313" key="2">
    <source>
        <dbReference type="Proteomes" id="UP000663671"/>
    </source>
</evidence>
<evidence type="ECO:0000313" key="1">
    <source>
        <dbReference type="EMBL" id="QSS65902.1"/>
    </source>
</evidence>
<gene>
    <name evidence="1" type="ORF">I7I51_06753</name>
</gene>
<dbReference type="EMBL" id="CP069115">
    <property type="protein sequence ID" value="QSS65902.1"/>
    <property type="molecule type" value="Genomic_DNA"/>
</dbReference>
<dbReference type="VEuPathDB" id="FungiDB:I7I51_06753"/>
<protein>
    <submittedName>
        <fullName evidence="1">Uncharacterized protein</fullName>
    </submittedName>
</protein>
<proteinExistence type="predicted"/>
<dbReference type="Proteomes" id="UP000663671">
    <property type="component" value="Chromosome 3"/>
</dbReference>
<reference evidence="1" key="1">
    <citation type="submission" date="2021-01" db="EMBL/GenBank/DDBJ databases">
        <title>Chromosome-level genome assembly of a human fungal pathogen reveals clustering of transcriptionally co-regulated genes.</title>
        <authorList>
            <person name="Voorhies M."/>
            <person name="Cohen S."/>
            <person name="Shea T.P."/>
            <person name="Petrus S."/>
            <person name="Munoz J.F."/>
            <person name="Poplawski S."/>
            <person name="Goldman W.E."/>
            <person name="Michael T."/>
            <person name="Cuomo C.A."/>
            <person name="Sil A."/>
            <person name="Beyhan S."/>
        </authorList>
    </citation>
    <scope>NUCLEOTIDE SEQUENCE</scope>
    <source>
        <strain evidence="1">WU24</strain>
    </source>
</reference>
<sequence>MYITLRTDLKKNLDQESVEYIPGASTDMAMSDSLWSSHMVVDLLASPQRQVMIDEAASKASPSSVIKRLNAPPAEDATGYQEPKDALLQAMVISILPRLFIRLGQKVMTALIVVTFAAHTTSRTAPSYGGTSRRGNLETTLTLWMVKVGVNLETTSTCCVEWHRFTWHADCISHCSLLGGFRSLED</sequence>
<dbReference type="AlphaFoldDB" id="A0A8A1MMR4"/>
<name>A0A8A1MMR4_AJECA</name>
<accession>A0A8A1MMR4</accession>
<organism evidence="1 2">
    <name type="scientific">Ajellomyces capsulatus</name>
    <name type="common">Darling's disease fungus</name>
    <name type="synonym">Histoplasma capsulatum</name>
    <dbReference type="NCBI Taxonomy" id="5037"/>
    <lineage>
        <taxon>Eukaryota</taxon>
        <taxon>Fungi</taxon>
        <taxon>Dikarya</taxon>
        <taxon>Ascomycota</taxon>
        <taxon>Pezizomycotina</taxon>
        <taxon>Eurotiomycetes</taxon>
        <taxon>Eurotiomycetidae</taxon>
        <taxon>Onygenales</taxon>
        <taxon>Ajellomycetaceae</taxon>
        <taxon>Histoplasma</taxon>
    </lineage>
</organism>